<name>A0A1T0CR46_9GAMM</name>
<proteinExistence type="predicted"/>
<comment type="caution">
    <text evidence="3">The sequence shown here is derived from an EMBL/GenBank/DDBJ whole genome shotgun (WGS) entry which is preliminary data.</text>
</comment>
<feature type="domain" description="DUF1285" evidence="1">
    <location>
        <begin position="49"/>
        <end position="119"/>
    </location>
</feature>
<organism evidence="3 4">
    <name type="scientific">Moraxella porci DSM 25326</name>
    <dbReference type="NCBI Taxonomy" id="573983"/>
    <lineage>
        <taxon>Bacteria</taxon>
        <taxon>Pseudomonadati</taxon>
        <taxon>Pseudomonadota</taxon>
        <taxon>Gammaproteobacteria</taxon>
        <taxon>Moraxellales</taxon>
        <taxon>Moraxellaceae</taxon>
        <taxon>Moraxella</taxon>
    </lineage>
</organism>
<keyword evidence="4" id="KW-1185">Reference proteome</keyword>
<accession>A0A1T0CR46</accession>
<dbReference type="Pfam" id="PF06938">
    <property type="entry name" value="DUF1285_N"/>
    <property type="match status" value="1"/>
</dbReference>
<dbReference type="Gene3D" id="3.10.540.10">
    <property type="entry name" value="duf1285 like domain"/>
    <property type="match status" value="1"/>
</dbReference>
<reference evidence="3 4" key="1">
    <citation type="submission" date="2017-02" db="EMBL/GenBank/DDBJ databases">
        <title>Draft genome sequence of Moraxella porci CCUG 54912T type strain.</title>
        <authorList>
            <person name="Salva-Serra F."/>
            <person name="Engstrom-Jakobsson H."/>
            <person name="Thorell K."/>
            <person name="Jaen-Luchoro D."/>
            <person name="Gonzales-Siles L."/>
            <person name="Karlsson R."/>
            <person name="Yazdan S."/>
            <person name="Boulund F."/>
            <person name="Johnning A."/>
            <person name="Engstrand L."/>
            <person name="Kristiansson E."/>
            <person name="Moore E."/>
        </authorList>
    </citation>
    <scope>NUCLEOTIDE SEQUENCE [LARGE SCALE GENOMIC DNA]</scope>
    <source>
        <strain evidence="3 4">CCUG 54912</strain>
    </source>
</reference>
<dbReference type="STRING" id="573983.B0681_06530"/>
<dbReference type="Proteomes" id="UP000190683">
    <property type="component" value="Unassembled WGS sequence"/>
</dbReference>
<sequence>MINQSGSIQMTQHELKSNKNNELTKTLTQDLQKLAADGVSDDKPVRKIPPLERWQPERSSPIDIEIRDNGEWWHEGTKMTRQSLVDLFASVLWVEMHDGQKVHYLKTPTDKYQIRVADAPLFINQVDQVSDNGQLWIEFGTTNGDRIRLDDHHQLYFKSHEGGERLYIDTRFGLSARLMNNAMYHLIEMGELVQISDNKQNKTVLKLSSGGKIHQIDQHA</sequence>
<dbReference type="InterPro" id="IPR048341">
    <property type="entry name" value="DUF1285_N"/>
</dbReference>
<dbReference type="Pfam" id="PF21028">
    <property type="entry name" value="DUF1285_C"/>
    <property type="match status" value="1"/>
</dbReference>
<evidence type="ECO:0000313" key="4">
    <source>
        <dbReference type="Proteomes" id="UP000190683"/>
    </source>
</evidence>
<feature type="domain" description="DUF1285" evidence="2">
    <location>
        <begin position="120"/>
        <end position="215"/>
    </location>
</feature>
<protein>
    <recommendedName>
        <fullName evidence="5">DUF1285 domain-containing protein</fullName>
    </recommendedName>
</protein>
<evidence type="ECO:0000313" key="3">
    <source>
        <dbReference type="EMBL" id="OOS24784.1"/>
    </source>
</evidence>
<evidence type="ECO:0008006" key="5">
    <source>
        <dbReference type="Google" id="ProtNLM"/>
    </source>
</evidence>
<dbReference type="InterPro" id="IPR023361">
    <property type="entry name" value="DUF1285_beta_roll_sf"/>
</dbReference>
<gene>
    <name evidence="3" type="ORF">B0681_06530</name>
</gene>
<dbReference type="EMBL" id="MUYV01000007">
    <property type="protein sequence ID" value="OOS24784.1"/>
    <property type="molecule type" value="Genomic_DNA"/>
</dbReference>
<evidence type="ECO:0000259" key="2">
    <source>
        <dbReference type="Pfam" id="PF21028"/>
    </source>
</evidence>
<dbReference type="InterPro" id="IPR048342">
    <property type="entry name" value="DUF1285_C"/>
</dbReference>
<evidence type="ECO:0000259" key="1">
    <source>
        <dbReference type="Pfam" id="PF06938"/>
    </source>
</evidence>
<dbReference type="AlphaFoldDB" id="A0A1T0CR46"/>
<dbReference type="Gene3D" id="2.30.270.10">
    <property type="entry name" value="duf1285 protein"/>
    <property type="match status" value="1"/>
</dbReference>